<dbReference type="GO" id="GO:0102208">
    <property type="term" value="F:2-polyprenyl-6-hydroxyphenol methylase activity"/>
    <property type="evidence" value="ECO:0007669"/>
    <property type="project" value="UniProtKB-EC"/>
</dbReference>
<evidence type="ECO:0000313" key="2">
    <source>
        <dbReference type="EMBL" id="MFC1459366.1"/>
    </source>
</evidence>
<dbReference type="Gene3D" id="3.40.50.150">
    <property type="entry name" value="Vaccinia Virus protein VP39"/>
    <property type="match status" value="1"/>
</dbReference>
<feature type="domain" description="Methyltransferase type 12" evidence="1">
    <location>
        <begin position="46"/>
        <end position="146"/>
    </location>
</feature>
<dbReference type="EC" id="2.1.1.64" evidence="2"/>
<evidence type="ECO:0000313" key="3">
    <source>
        <dbReference type="Proteomes" id="UP001593940"/>
    </source>
</evidence>
<dbReference type="SUPFAM" id="SSF53335">
    <property type="entry name" value="S-adenosyl-L-methionine-dependent methyltransferases"/>
    <property type="match status" value="1"/>
</dbReference>
<dbReference type="InterPro" id="IPR013217">
    <property type="entry name" value="Methyltransf_12"/>
</dbReference>
<protein>
    <submittedName>
        <fullName evidence="2">Class I SAM-dependent methyltransferase</fullName>
        <ecNumber evidence="2">2.1.1.222</ecNumber>
        <ecNumber evidence="2">2.1.1.64</ecNumber>
    </submittedName>
</protein>
<dbReference type="RefSeq" id="WP_377031037.1">
    <property type="nucleotide sequence ID" value="NZ_JBHOMY010000098.1"/>
</dbReference>
<gene>
    <name evidence="2" type="ORF">ACETIH_22225</name>
</gene>
<name>A0ABV6YDP9_9HYPH</name>
<dbReference type="InterPro" id="IPR029063">
    <property type="entry name" value="SAM-dependent_MTases_sf"/>
</dbReference>
<dbReference type="EMBL" id="JBHOMY010000098">
    <property type="protein sequence ID" value="MFC1459366.1"/>
    <property type="molecule type" value="Genomic_DNA"/>
</dbReference>
<dbReference type="EC" id="2.1.1.222" evidence="2"/>
<dbReference type="GO" id="GO:0032259">
    <property type="term" value="P:methylation"/>
    <property type="evidence" value="ECO:0007669"/>
    <property type="project" value="UniProtKB-KW"/>
</dbReference>
<dbReference type="Pfam" id="PF08242">
    <property type="entry name" value="Methyltransf_12"/>
    <property type="match status" value="1"/>
</dbReference>
<dbReference type="GO" id="GO:0061542">
    <property type="term" value="F:3-demethylubiquinol 3-O-methyltransferase activity"/>
    <property type="evidence" value="ECO:0007669"/>
    <property type="project" value="UniProtKB-EC"/>
</dbReference>
<dbReference type="Proteomes" id="UP001593940">
    <property type="component" value="Unassembled WGS sequence"/>
</dbReference>
<sequence>MPRQPTPPHYIWGRKQEQRSKRFQTRASVVRHLIDRWTEPEMRAADVSGGAGRWLNTLAPKFEQFNHLDLSPDALEVARADHRELTNVNFGILDLVRNDASSLPNSSFLPAGQWEVVFCLDTLLYAGDFVETVLTNLHSWLSPGAIVILEIPTRLRAQVSRSIKRARYDGPERTFSPWEIRSLVNEHGYECLDVAYQFNELGRRVHQTLIARGLTGYVPWPSTWTYLVLRPIHGSASQNQSVSQLLTNAR</sequence>
<reference evidence="2 3" key="1">
    <citation type="submission" date="2024-09" db="EMBL/GenBank/DDBJ databases">
        <title>Nodulacao em especies de Leguminosae Basais da Amazonia e Caracterizacao dos Rizobios e Bacterias Associadas aos Nodulos.</title>
        <authorList>
            <person name="Jambeiro I.C.A."/>
            <person name="Lopes I.S."/>
            <person name="Aguiar E.R.G.R."/>
            <person name="Santos A.F.J."/>
            <person name="Dos Santos J.M.F."/>
            <person name="Gross E."/>
        </authorList>
    </citation>
    <scope>NUCLEOTIDE SEQUENCE [LARGE SCALE GENOMIC DNA]</scope>
    <source>
        <strain evidence="2 3">BRUESC1165</strain>
    </source>
</reference>
<organism evidence="2 3">
    <name type="scientific">Microvirga arabica</name>
    <dbReference type="NCBI Taxonomy" id="1128671"/>
    <lineage>
        <taxon>Bacteria</taxon>
        <taxon>Pseudomonadati</taxon>
        <taxon>Pseudomonadota</taxon>
        <taxon>Alphaproteobacteria</taxon>
        <taxon>Hyphomicrobiales</taxon>
        <taxon>Methylobacteriaceae</taxon>
        <taxon>Microvirga</taxon>
    </lineage>
</organism>
<proteinExistence type="predicted"/>
<comment type="caution">
    <text evidence="2">The sequence shown here is derived from an EMBL/GenBank/DDBJ whole genome shotgun (WGS) entry which is preliminary data.</text>
</comment>
<keyword evidence="2" id="KW-0808">Transferase</keyword>
<accession>A0ABV6YDP9</accession>
<keyword evidence="2" id="KW-0489">Methyltransferase</keyword>
<keyword evidence="3" id="KW-1185">Reference proteome</keyword>
<evidence type="ECO:0000259" key="1">
    <source>
        <dbReference type="Pfam" id="PF08242"/>
    </source>
</evidence>
<dbReference type="CDD" id="cd02440">
    <property type="entry name" value="AdoMet_MTases"/>
    <property type="match status" value="1"/>
</dbReference>